<evidence type="ECO:0000313" key="3">
    <source>
        <dbReference type="Proteomes" id="UP000186817"/>
    </source>
</evidence>
<dbReference type="Proteomes" id="UP000186817">
    <property type="component" value="Unassembled WGS sequence"/>
</dbReference>
<feature type="transmembrane region" description="Helical" evidence="1">
    <location>
        <begin position="275"/>
        <end position="299"/>
    </location>
</feature>
<keyword evidence="3" id="KW-1185">Reference proteome</keyword>
<gene>
    <name evidence="2" type="ORF">AK812_SmicGene18852</name>
</gene>
<comment type="caution">
    <text evidence="2">The sequence shown here is derived from an EMBL/GenBank/DDBJ whole genome shotgun (WGS) entry which is preliminary data.</text>
</comment>
<protein>
    <submittedName>
        <fullName evidence="2">Uncharacterized protein</fullName>
    </submittedName>
</protein>
<organism evidence="2 3">
    <name type="scientific">Symbiodinium microadriaticum</name>
    <name type="common">Dinoflagellate</name>
    <name type="synonym">Zooxanthella microadriatica</name>
    <dbReference type="NCBI Taxonomy" id="2951"/>
    <lineage>
        <taxon>Eukaryota</taxon>
        <taxon>Sar</taxon>
        <taxon>Alveolata</taxon>
        <taxon>Dinophyceae</taxon>
        <taxon>Suessiales</taxon>
        <taxon>Symbiodiniaceae</taxon>
        <taxon>Symbiodinium</taxon>
    </lineage>
</organism>
<proteinExistence type="predicted"/>
<reference evidence="2 3" key="1">
    <citation type="submission" date="2016-02" db="EMBL/GenBank/DDBJ databases">
        <title>Genome analysis of coral dinoflagellate symbionts highlights evolutionary adaptations to a symbiotic lifestyle.</title>
        <authorList>
            <person name="Aranda M."/>
            <person name="Li Y."/>
            <person name="Liew Y.J."/>
            <person name="Baumgarten S."/>
            <person name="Simakov O."/>
            <person name="Wilson M."/>
            <person name="Piel J."/>
            <person name="Ashoor H."/>
            <person name="Bougouffa S."/>
            <person name="Bajic V.B."/>
            <person name="Ryu T."/>
            <person name="Ravasi T."/>
            <person name="Bayer T."/>
            <person name="Micklem G."/>
            <person name="Kim H."/>
            <person name="Bhak J."/>
            <person name="Lajeunesse T.C."/>
            <person name="Voolstra C.R."/>
        </authorList>
    </citation>
    <scope>NUCLEOTIDE SEQUENCE [LARGE SCALE GENOMIC DNA]</scope>
    <source>
        <strain evidence="2 3">CCMP2467</strain>
    </source>
</reference>
<evidence type="ECO:0000256" key="1">
    <source>
        <dbReference type="SAM" id="Phobius"/>
    </source>
</evidence>
<keyword evidence="1" id="KW-0472">Membrane</keyword>
<keyword evidence="1" id="KW-1133">Transmembrane helix</keyword>
<dbReference type="EMBL" id="LSRX01000389">
    <property type="protein sequence ID" value="OLP98661.1"/>
    <property type="molecule type" value="Genomic_DNA"/>
</dbReference>
<keyword evidence="1" id="KW-0812">Transmembrane</keyword>
<name>A0A1Q9DU43_SYMMI</name>
<sequence>MYSWEVIILEPPQNGALAHAETSTGLCALSHVELYQNAVSRISTASPDTPARLLLRTFRPTSLPAPQRQKPVFSEACRPLWQLRILCEVTAKVMQKACRLALLNELLMQIKLDQNFSEFAAGEDNAPRQRIRMVIIIVNKITNTFITSTVIVTGLTPAEARGREASGGMDSQVIGSSQGLFAGLDQSISPDKMRRVSGLQIVEVRSWDAVARNARADLGAACKCVDVEGEWVEFNVASELYKLLHIYKEDEEKVEAGALHSELTRGSSEGALDMIWLLIAIAITITITIITITITITITTITISITITITIITITITITITTITISITTIIIMTFVVIH</sequence>
<dbReference type="AlphaFoldDB" id="A0A1Q9DU43"/>
<feature type="transmembrane region" description="Helical" evidence="1">
    <location>
        <begin position="305"/>
        <end position="338"/>
    </location>
</feature>
<accession>A0A1Q9DU43</accession>
<evidence type="ECO:0000313" key="2">
    <source>
        <dbReference type="EMBL" id="OLP98661.1"/>
    </source>
</evidence>